<proteinExistence type="predicted"/>
<evidence type="ECO:0000313" key="2">
    <source>
        <dbReference type="Proteomes" id="UP000064189"/>
    </source>
</evidence>
<organism evidence="1 2">
    <name type="scientific">Peribacillus simplex</name>
    <dbReference type="NCBI Taxonomy" id="1478"/>
    <lineage>
        <taxon>Bacteria</taxon>
        <taxon>Bacillati</taxon>
        <taxon>Bacillota</taxon>
        <taxon>Bacilli</taxon>
        <taxon>Bacillales</taxon>
        <taxon>Bacillaceae</taxon>
        <taxon>Peribacillus</taxon>
    </lineage>
</organism>
<dbReference type="RefSeq" id="WP_061142113.1">
    <property type="nucleotide sequence ID" value="NZ_CCXW01000002.1"/>
</dbReference>
<dbReference type="Proteomes" id="UP000064189">
    <property type="component" value="Unassembled WGS sequence"/>
</dbReference>
<comment type="caution">
    <text evidence="1">The sequence shown here is derived from an EMBL/GenBank/DDBJ whole genome shotgun (WGS) entry which is preliminary data.</text>
</comment>
<reference evidence="1 2" key="1">
    <citation type="submission" date="2015-11" db="EMBL/GenBank/DDBJ databases">
        <title>Genome Sequence of Bacillus simplex strain VanAntwerpen2.</title>
        <authorList>
            <person name="Couger M.B."/>
        </authorList>
    </citation>
    <scope>NUCLEOTIDE SEQUENCE [LARGE SCALE GENOMIC DNA]</scope>
    <source>
        <strain evidence="1 2">VanAntwerpen02</strain>
    </source>
</reference>
<gene>
    <name evidence="1" type="ORF">AS888_19290</name>
</gene>
<dbReference type="OrthoDB" id="2167122at2"/>
<sequence>MITLEINQEQLKELYLRKVEERLEELEAEVFFMNSKQLTSYLNMSWNSICTHLLYEENFPKIRLGSKWLFKRKDVQEYMEKYYDNVRNNGGDILKYKRKG</sequence>
<evidence type="ECO:0000313" key="1">
    <source>
        <dbReference type="EMBL" id="KWW20284.1"/>
    </source>
</evidence>
<protein>
    <submittedName>
        <fullName evidence="1">Uncharacterized protein</fullName>
    </submittedName>
</protein>
<name>A0A098EQJ1_9BACI</name>
<dbReference type="EMBL" id="LNNH01000018">
    <property type="protein sequence ID" value="KWW20284.1"/>
    <property type="molecule type" value="Genomic_DNA"/>
</dbReference>
<accession>A0A098EQJ1</accession>
<dbReference type="AlphaFoldDB" id="A0A098EQJ1"/>
<keyword evidence="2" id="KW-1185">Reference proteome</keyword>